<feature type="transmembrane region" description="Helical" evidence="7">
    <location>
        <begin position="264"/>
        <end position="287"/>
    </location>
</feature>
<feature type="transmembrane region" description="Helical" evidence="7">
    <location>
        <begin position="117"/>
        <end position="140"/>
    </location>
</feature>
<evidence type="ECO:0000256" key="6">
    <source>
        <dbReference type="ARBA" id="ARBA00023136"/>
    </source>
</evidence>
<dbReference type="KEGG" id="nav:JQS30_07225"/>
<evidence type="ECO:0000256" key="7">
    <source>
        <dbReference type="RuleBase" id="RU363032"/>
    </source>
</evidence>
<keyword evidence="5 7" id="KW-1133">Transmembrane helix</keyword>
<dbReference type="GO" id="GO:0005886">
    <property type="term" value="C:plasma membrane"/>
    <property type="evidence" value="ECO:0007669"/>
    <property type="project" value="UniProtKB-SubCell"/>
</dbReference>
<reference evidence="9" key="1">
    <citation type="submission" date="2021-02" db="EMBL/GenBank/DDBJ databases">
        <title>Natronoglycomyces albus gen. nov., sp. nov, a haloalkaliphilic actinobacterium from a soda solonchak soil.</title>
        <authorList>
            <person name="Sorokin D.Y."/>
            <person name="Khijniak T.V."/>
            <person name="Zakharycheva A.P."/>
            <person name="Boueva O.V."/>
            <person name="Ariskina E.V."/>
            <person name="Hahnke R.L."/>
            <person name="Bunk B."/>
            <person name="Sproer C."/>
            <person name="Schumann P."/>
            <person name="Evtushenko L.I."/>
            <person name="Kublanov I.V."/>
        </authorList>
    </citation>
    <scope>NUCLEOTIDE SEQUENCE</scope>
    <source>
        <strain evidence="9">DSM 106290</strain>
    </source>
</reference>
<dbReference type="PANTHER" id="PTHR43163:SF6">
    <property type="entry name" value="DIPEPTIDE TRANSPORT SYSTEM PERMEASE PROTEIN DPPB-RELATED"/>
    <property type="match status" value="1"/>
</dbReference>
<evidence type="ECO:0000256" key="5">
    <source>
        <dbReference type="ARBA" id="ARBA00022989"/>
    </source>
</evidence>
<dbReference type="InterPro" id="IPR035906">
    <property type="entry name" value="MetI-like_sf"/>
</dbReference>
<name>A0A895XNH4_9ACTN</name>
<evidence type="ECO:0000313" key="9">
    <source>
        <dbReference type="EMBL" id="QSB06677.1"/>
    </source>
</evidence>
<evidence type="ECO:0000256" key="1">
    <source>
        <dbReference type="ARBA" id="ARBA00004651"/>
    </source>
</evidence>
<dbReference type="EMBL" id="CP070496">
    <property type="protein sequence ID" value="QSB06677.1"/>
    <property type="molecule type" value="Genomic_DNA"/>
</dbReference>
<dbReference type="Pfam" id="PF00528">
    <property type="entry name" value="BPD_transp_1"/>
    <property type="match status" value="1"/>
</dbReference>
<dbReference type="Proteomes" id="UP000662939">
    <property type="component" value="Chromosome"/>
</dbReference>
<comment type="similarity">
    <text evidence="7">Belongs to the binding-protein-dependent transport system permease family.</text>
</comment>
<feature type="transmembrane region" description="Helical" evidence="7">
    <location>
        <begin position="222"/>
        <end position="244"/>
    </location>
</feature>
<dbReference type="PROSITE" id="PS50928">
    <property type="entry name" value="ABC_TM1"/>
    <property type="match status" value="1"/>
</dbReference>
<dbReference type="Gene3D" id="1.10.3720.10">
    <property type="entry name" value="MetI-like"/>
    <property type="match status" value="1"/>
</dbReference>
<feature type="transmembrane region" description="Helical" evidence="7">
    <location>
        <begin position="160"/>
        <end position="178"/>
    </location>
</feature>
<keyword evidence="10" id="KW-1185">Reference proteome</keyword>
<organism evidence="9 10">
    <name type="scientific">Natronoglycomyces albus</name>
    <dbReference type="NCBI Taxonomy" id="2811108"/>
    <lineage>
        <taxon>Bacteria</taxon>
        <taxon>Bacillati</taxon>
        <taxon>Actinomycetota</taxon>
        <taxon>Actinomycetes</taxon>
        <taxon>Glycomycetales</taxon>
        <taxon>Glycomycetaceae</taxon>
        <taxon>Natronoglycomyces</taxon>
    </lineage>
</organism>
<keyword evidence="3" id="KW-1003">Cell membrane</keyword>
<dbReference type="CDD" id="cd06261">
    <property type="entry name" value="TM_PBP2"/>
    <property type="match status" value="1"/>
</dbReference>
<evidence type="ECO:0000259" key="8">
    <source>
        <dbReference type="PROSITE" id="PS50928"/>
    </source>
</evidence>
<evidence type="ECO:0000256" key="2">
    <source>
        <dbReference type="ARBA" id="ARBA00022448"/>
    </source>
</evidence>
<dbReference type="PANTHER" id="PTHR43163">
    <property type="entry name" value="DIPEPTIDE TRANSPORT SYSTEM PERMEASE PROTEIN DPPB-RELATED"/>
    <property type="match status" value="1"/>
</dbReference>
<keyword evidence="2 7" id="KW-0813">Transport</keyword>
<feature type="transmembrane region" description="Helical" evidence="7">
    <location>
        <begin position="78"/>
        <end position="105"/>
    </location>
</feature>
<accession>A0A895XNH4</accession>
<dbReference type="InterPro" id="IPR000515">
    <property type="entry name" value="MetI-like"/>
</dbReference>
<feature type="domain" description="ABC transmembrane type-1" evidence="8">
    <location>
        <begin position="78"/>
        <end position="283"/>
    </location>
</feature>
<sequence>MGAVLTGLFLLTEMLPSDLADVQAGADVERAEQLRHIYGLDQPIGVRLWDWWSAVFSGDLGHSLIDGSPVWPRVADRLINTAAIAMPAILIAAVATVALALVLSWNRGRPVATRTSVGLAACAGLPEAVLTVALVALLSVRLGWVPSVSLLAPGQQPWDRVEILLLPVLSLAIPAIAWSTRMLKGSSDDIVSLDVVVSARLRGMPAHRVILRHVLPRMRGPLAQVFAVMAAGILGGSVIVESLLAYPGIGQLLSGAVAARDTPMVQGAGLVLVVVSMSLYTAADLIVDKGRMT</sequence>
<dbReference type="AlphaFoldDB" id="A0A895XNH4"/>
<protein>
    <submittedName>
        <fullName evidence="9">ABC transporter permease</fullName>
    </submittedName>
</protein>
<dbReference type="GO" id="GO:0055085">
    <property type="term" value="P:transmembrane transport"/>
    <property type="evidence" value="ECO:0007669"/>
    <property type="project" value="InterPro"/>
</dbReference>
<comment type="subcellular location">
    <subcellularLocation>
        <location evidence="1 7">Cell membrane</location>
        <topology evidence="1 7">Multi-pass membrane protein</topology>
    </subcellularLocation>
</comment>
<evidence type="ECO:0000256" key="3">
    <source>
        <dbReference type="ARBA" id="ARBA00022475"/>
    </source>
</evidence>
<evidence type="ECO:0000313" key="10">
    <source>
        <dbReference type="Proteomes" id="UP000662939"/>
    </source>
</evidence>
<proteinExistence type="inferred from homology"/>
<keyword evidence="4 7" id="KW-0812">Transmembrane</keyword>
<keyword evidence="6 7" id="KW-0472">Membrane</keyword>
<evidence type="ECO:0000256" key="4">
    <source>
        <dbReference type="ARBA" id="ARBA00022692"/>
    </source>
</evidence>
<gene>
    <name evidence="9" type="ORF">JQS30_07225</name>
</gene>
<dbReference type="RefSeq" id="WP_213172688.1">
    <property type="nucleotide sequence ID" value="NZ_CP070496.1"/>
</dbReference>
<dbReference type="SUPFAM" id="SSF161098">
    <property type="entry name" value="MetI-like"/>
    <property type="match status" value="1"/>
</dbReference>